<keyword evidence="2" id="KW-0808">Transferase</keyword>
<proteinExistence type="predicted"/>
<dbReference type="OrthoDB" id="9800454at2"/>
<reference evidence="2 3" key="1">
    <citation type="submission" date="2019-06" db="EMBL/GenBank/DDBJ databases">
        <title>Flavobacteriaceae Paucihalobacterium erythroidium CWB-1, complete genome.</title>
        <authorList>
            <person name="Wu S."/>
        </authorList>
    </citation>
    <scope>NUCLEOTIDE SEQUENCE [LARGE SCALE GENOMIC DNA]</scope>
    <source>
        <strain evidence="2 3">CWB-1</strain>
    </source>
</reference>
<evidence type="ECO:0000313" key="2">
    <source>
        <dbReference type="EMBL" id="TPV34862.1"/>
    </source>
</evidence>
<dbReference type="InterPro" id="IPR029063">
    <property type="entry name" value="SAM-dependent_MTases_sf"/>
</dbReference>
<organism evidence="2 3">
    <name type="scientific">Paucihalobacter ruber</name>
    <dbReference type="NCBI Taxonomy" id="2567861"/>
    <lineage>
        <taxon>Bacteria</taxon>
        <taxon>Pseudomonadati</taxon>
        <taxon>Bacteroidota</taxon>
        <taxon>Flavobacteriia</taxon>
        <taxon>Flavobacteriales</taxon>
        <taxon>Flavobacteriaceae</taxon>
        <taxon>Paucihalobacter</taxon>
    </lineage>
</organism>
<accession>A0A506PNJ4</accession>
<dbReference type="GO" id="GO:0032259">
    <property type="term" value="P:methylation"/>
    <property type="evidence" value="ECO:0007669"/>
    <property type="project" value="UniProtKB-KW"/>
</dbReference>
<gene>
    <name evidence="2" type="ORF">FJ651_04835</name>
</gene>
<evidence type="ECO:0000313" key="3">
    <source>
        <dbReference type="Proteomes" id="UP000317332"/>
    </source>
</evidence>
<dbReference type="Gene3D" id="3.40.50.150">
    <property type="entry name" value="Vaccinia Virus protein VP39"/>
    <property type="match status" value="1"/>
</dbReference>
<feature type="domain" description="Methyltransferase" evidence="1">
    <location>
        <begin position="64"/>
        <end position="153"/>
    </location>
</feature>
<dbReference type="RefSeq" id="WP_140989284.1">
    <property type="nucleotide sequence ID" value="NZ_VHIQ01000002.1"/>
</dbReference>
<comment type="caution">
    <text evidence="2">The sequence shown here is derived from an EMBL/GenBank/DDBJ whole genome shotgun (WGS) entry which is preliminary data.</text>
</comment>
<protein>
    <submittedName>
        <fullName evidence="2">Methyltransferase domain-containing protein</fullName>
    </submittedName>
</protein>
<evidence type="ECO:0000259" key="1">
    <source>
        <dbReference type="Pfam" id="PF13649"/>
    </source>
</evidence>
<keyword evidence="2" id="KW-0489">Methyltransferase</keyword>
<dbReference type="Pfam" id="PF13649">
    <property type="entry name" value="Methyltransf_25"/>
    <property type="match status" value="1"/>
</dbReference>
<sequence length="234" mass="27131">MLIDTTYRSDEIELMDDFKLEGETLRDTLNKLGNINKWLGGNCITVNGVANLLIDKPKDQIYHIIDLGCGHGDMLRLIAKWAKKNGYRLELLGVDANLDAVNYANELSINHPNISFLCEDVFSEAFKNMNCDIMLATLFLHHFKDEEIIKLLEIFQQNTTIGIVINDLQRSKLAYLLFQGLGLFISNKMVKEDGLTSIKRAFKKDELVRFSNRLQLKSQIKWRWAFRYQWIIKL</sequence>
<keyword evidence="3" id="KW-1185">Reference proteome</keyword>
<dbReference type="CDD" id="cd02440">
    <property type="entry name" value="AdoMet_MTases"/>
    <property type="match status" value="1"/>
</dbReference>
<dbReference type="Proteomes" id="UP000317332">
    <property type="component" value="Unassembled WGS sequence"/>
</dbReference>
<name>A0A506PNJ4_9FLAO</name>
<dbReference type="GO" id="GO:0008168">
    <property type="term" value="F:methyltransferase activity"/>
    <property type="evidence" value="ECO:0007669"/>
    <property type="project" value="UniProtKB-KW"/>
</dbReference>
<dbReference type="SUPFAM" id="SSF53335">
    <property type="entry name" value="S-adenosyl-L-methionine-dependent methyltransferases"/>
    <property type="match status" value="1"/>
</dbReference>
<dbReference type="AlphaFoldDB" id="A0A506PNJ4"/>
<dbReference type="EMBL" id="VHIQ01000002">
    <property type="protein sequence ID" value="TPV34862.1"/>
    <property type="molecule type" value="Genomic_DNA"/>
</dbReference>
<dbReference type="InterPro" id="IPR041698">
    <property type="entry name" value="Methyltransf_25"/>
</dbReference>